<dbReference type="PROSITE" id="PS50157">
    <property type="entry name" value="ZINC_FINGER_C2H2_2"/>
    <property type="match status" value="4"/>
</dbReference>
<dbReference type="Proteomes" id="UP000322899">
    <property type="component" value="Unassembled WGS sequence"/>
</dbReference>
<dbReference type="SMART" id="SM00355">
    <property type="entry name" value="ZnF_C2H2"/>
    <property type="match status" value="4"/>
</dbReference>
<dbReference type="FunFam" id="3.30.160.60:FF:000110">
    <property type="entry name" value="Zinc finger protein-like"/>
    <property type="match status" value="1"/>
</dbReference>
<proteinExistence type="predicted"/>
<evidence type="ECO:0000256" key="6">
    <source>
        <dbReference type="SAM" id="MobiDB-lite"/>
    </source>
</evidence>
<dbReference type="PANTHER" id="PTHR19818">
    <property type="entry name" value="ZINC FINGER PROTEIN ZIC AND GLI"/>
    <property type="match status" value="1"/>
</dbReference>
<dbReference type="GO" id="GO:0000981">
    <property type="term" value="F:DNA-binding transcription factor activity, RNA polymerase II-specific"/>
    <property type="evidence" value="ECO:0007669"/>
    <property type="project" value="TreeGrafter"/>
</dbReference>
<feature type="domain" description="C2H2-type" evidence="7">
    <location>
        <begin position="858"/>
        <end position="888"/>
    </location>
</feature>
<feature type="region of interest" description="Disordered" evidence="6">
    <location>
        <begin position="571"/>
        <end position="594"/>
    </location>
</feature>
<feature type="region of interest" description="Disordered" evidence="6">
    <location>
        <begin position="622"/>
        <end position="825"/>
    </location>
</feature>
<feature type="compositionally biased region" description="Basic residues" evidence="6">
    <location>
        <begin position="750"/>
        <end position="760"/>
    </location>
</feature>
<reference evidence="8 9" key="1">
    <citation type="submission" date="2019-07" db="EMBL/GenBank/DDBJ databases">
        <title>Genomes of Cafeteria roenbergensis.</title>
        <authorList>
            <person name="Fischer M.G."/>
            <person name="Hackl T."/>
            <person name="Roman M."/>
        </authorList>
    </citation>
    <scope>NUCLEOTIDE SEQUENCE [LARGE SCALE GENOMIC DNA]</scope>
    <source>
        <strain evidence="8 9">E4-10P</strain>
    </source>
</reference>
<dbReference type="GO" id="GO:0000978">
    <property type="term" value="F:RNA polymerase II cis-regulatory region sequence-specific DNA binding"/>
    <property type="evidence" value="ECO:0007669"/>
    <property type="project" value="TreeGrafter"/>
</dbReference>
<evidence type="ECO:0000256" key="3">
    <source>
        <dbReference type="ARBA" id="ARBA00022771"/>
    </source>
</evidence>
<dbReference type="InterPro" id="IPR013087">
    <property type="entry name" value="Znf_C2H2_type"/>
</dbReference>
<feature type="compositionally biased region" description="Basic and acidic residues" evidence="6">
    <location>
        <begin position="761"/>
        <end position="777"/>
    </location>
</feature>
<feature type="region of interest" description="Disordered" evidence="6">
    <location>
        <begin position="48"/>
        <end position="113"/>
    </location>
</feature>
<dbReference type="PROSITE" id="PS00028">
    <property type="entry name" value="ZINC_FINGER_C2H2_1"/>
    <property type="match status" value="3"/>
</dbReference>
<evidence type="ECO:0000259" key="7">
    <source>
        <dbReference type="PROSITE" id="PS50157"/>
    </source>
</evidence>
<gene>
    <name evidence="8" type="ORF">FNF27_04402</name>
</gene>
<name>A0A5A8EE30_CAFRO</name>
<feature type="region of interest" description="Disordered" evidence="6">
    <location>
        <begin position="155"/>
        <end position="191"/>
    </location>
</feature>
<accession>A0A5A8EE30</accession>
<sequence length="952" mass="100148">MEELTLGSAPLAQPGHTYRFLESDVLAPGCDEPGVALHRLGPARGDLWAAAMPATPERANSGTQAPAKSGDDQTELPPLDSGPYARRPKTLQPQSEALLERPPLSPNAYGSVPLDAPGDAHSLLGSDVLAPGCDEPRVALHRLGPARGDLWAAAMPATPEGANPGTQAPAKSGDDQTELPPLDSGPYARRPKTLQPQSEALLERPPLSPNAYGSVPLDAPGITHRFVDGATPTAPGWAEPGVALHRLGPARGDLRAAAMPATPERANPGTQAPAKSGDDHVELLGLGSGTVWHHLKTLQPQSEALLERPPLSPNAYGSVPLDAPGDAHSLLGSDVLAPGWAGPGVSLHRLGPARGDLRAAAMPATPERANPGTQAPAKSGDDHVELLRLGSGTVWHHLKTLQPQAEALLERPPLSPNAYGSVPLDAPGDAHSLLGSDVLAPGCDEPGVALHRLGPARGDLRAAAMPATPERANPGTQAPAKSGDDQTELPPLDSGPYARRPKTLQPQSEALLEHPPLSPNAYGSVPLDAPGDAHSLLGSDVLAPGCDEPGVALHRLGPARGDLWTAAMPATPERANPGAHTPTTQSGGGAQCAARSPHVLWRTTSPPIEAAAELMGLPPLGCGTYDEDPADMEQQDDWRVGCSSSTPTHSSSHAPRPAVKRPRDDSEEEPLAKRPALAPLSGSGCLAPTTGSMDRLEAPGQVGAVAAPGAEAPESADEPQDHAVPSDDEDDRDDDGDDGADEEGYDPAPARRRRPPAARRVRLERSARRLMQERADASDDEDDRDDGGDDGADEEGYDPAPARRRRRPAARRAQMGAAAGRGCSSKDHACTYPGCAKTFKSNFDLAAHMCTHTGEKPLKCRYEGCDAAFAHSSNRRHHERSKHEKVKRYHCRFPSCKKEYAHPMSRNDHEAVQHRGERPHTCTLCGASFTARSNLTRHRRRGECSGSDGDDS</sequence>
<dbReference type="GO" id="GO:0008270">
    <property type="term" value="F:zinc ion binding"/>
    <property type="evidence" value="ECO:0007669"/>
    <property type="project" value="UniProtKB-KW"/>
</dbReference>
<dbReference type="InterPro" id="IPR050329">
    <property type="entry name" value="GLI_C2H2-zinc-finger"/>
</dbReference>
<dbReference type="Gene3D" id="3.30.160.60">
    <property type="entry name" value="Classic Zinc Finger"/>
    <property type="match status" value="3"/>
</dbReference>
<keyword evidence="4" id="KW-0862">Zinc</keyword>
<dbReference type="EMBL" id="VLTO01000025">
    <property type="protein sequence ID" value="KAA0174181.1"/>
    <property type="molecule type" value="Genomic_DNA"/>
</dbReference>
<keyword evidence="1" id="KW-0479">Metal-binding</keyword>
<feature type="domain" description="C2H2-type" evidence="7">
    <location>
        <begin position="920"/>
        <end position="949"/>
    </location>
</feature>
<evidence type="ECO:0000313" key="8">
    <source>
        <dbReference type="EMBL" id="KAA0174181.1"/>
    </source>
</evidence>
<feature type="compositionally biased region" description="Low complexity" evidence="6">
    <location>
        <begin position="698"/>
        <end position="713"/>
    </location>
</feature>
<feature type="compositionally biased region" description="Acidic residues" evidence="6">
    <location>
        <begin position="625"/>
        <end position="635"/>
    </location>
</feature>
<feature type="compositionally biased region" description="Low complexity" evidence="6">
    <location>
        <begin position="811"/>
        <end position="822"/>
    </location>
</feature>
<organism evidence="8 9">
    <name type="scientific">Cafeteria roenbergensis</name>
    <name type="common">Marine flagellate</name>
    <dbReference type="NCBI Taxonomy" id="33653"/>
    <lineage>
        <taxon>Eukaryota</taxon>
        <taxon>Sar</taxon>
        <taxon>Stramenopiles</taxon>
        <taxon>Bigyra</taxon>
        <taxon>Opalozoa</taxon>
        <taxon>Bicosoecida</taxon>
        <taxon>Cafeteriaceae</taxon>
        <taxon>Cafeteria</taxon>
    </lineage>
</organism>
<feature type="region of interest" description="Disordered" evidence="6">
    <location>
        <begin position="467"/>
        <end position="501"/>
    </location>
</feature>
<evidence type="ECO:0000256" key="4">
    <source>
        <dbReference type="ARBA" id="ARBA00022833"/>
    </source>
</evidence>
<evidence type="ECO:0000313" key="9">
    <source>
        <dbReference type="Proteomes" id="UP000322899"/>
    </source>
</evidence>
<dbReference type="PANTHER" id="PTHR19818:SF139">
    <property type="entry name" value="PAIR-RULE PROTEIN ODD-PAIRED"/>
    <property type="match status" value="1"/>
</dbReference>
<feature type="compositionally biased region" description="Acidic residues" evidence="6">
    <location>
        <begin position="778"/>
        <end position="797"/>
    </location>
</feature>
<protein>
    <recommendedName>
        <fullName evidence="7">C2H2-type domain-containing protein</fullName>
    </recommendedName>
</protein>
<dbReference type="SUPFAM" id="SSF57667">
    <property type="entry name" value="beta-beta-alpha zinc fingers"/>
    <property type="match status" value="2"/>
</dbReference>
<comment type="caution">
    <text evidence="8">The sequence shown here is derived from an EMBL/GenBank/DDBJ whole genome shotgun (WGS) entry which is preliminary data.</text>
</comment>
<evidence type="ECO:0000256" key="2">
    <source>
        <dbReference type="ARBA" id="ARBA00022737"/>
    </source>
</evidence>
<feature type="compositionally biased region" description="Low complexity" evidence="6">
    <location>
        <begin position="643"/>
        <end position="653"/>
    </location>
</feature>
<dbReference type="OrthoDB" id="6077919at2759"/>
<dbReference type="AlphaFoldDB" id="A0A5A8EE30"/>
<dbReference type="InterPro" id="IPR036236">
    <property type="entry name" value="Znf_C2H2_sf"/>
</dbReference>
<dbReference type="GO" id="GO:0005634">
    <property type="term" value="C:nucleus"/>
    <property type="evidence" value="ECO:0007669"/>
    <property type="project" value="UniProtKB-ARBA"/>
</dbReference>
<feature type="domain" description="C2H2-type" evidence="7">
    <location>
        <begin position="828"/>
        <end position="857"/>
    </location>
</feature>
<keyword evidence="2" id="KW-0677">Repeat</keyword>
<feature type="compositionally biased region" description="Acidic residues" evidence="6">
    <location>
        <begin position="726"/>
        <end position="745"/>
    </location>
</feature>
<evidence type="ECO:0000256" key="1">
    <source>
        <dbReference type="ARBA" id="ARBA00022723"/>
    </source>
</evidence>
<feature type="domain" description="C2H2-type" evidence="7">
    <location>
        <begin position="889"/>
        <end position="919"/>
    </location>
</feature>
<dbReference type="Pfam" id="PF00096">
    <property type="entry name" value="zf-C2H2"/>
    <property type="match status" value="2"/>
</dbReference>
<evidence type="ECO:0000256" key="5">
    <source>
        <dbReference type="PROSITE-ProRule" id="PRU00042"/>
    </source>
</evidence>
<dbReference type="GO" id="GO:0045944">
    <property type="term" value="P:positive regulation of transcription by RNA polymerase II"/>
    <property type="evidence" value="ECO:0007669"/>
    <property type="project" value="UniProtKB-ARBA"/>
</dbReference>
<keyword evidence="3 5" id="KW-0863">Zinc-finger</keyword>